<comment type="cofactor">
    <cofactor evidence="1">
        <name>Zn(2+)</name>
        <dbReference type="ChEBI" id="CHEBI:29105"/>
    </cofactor>
</comment>
<comment type="similarity">
    <text evidence="2 8">Belongs to the peptidase M16 family.</text>
</comment>
<evidence type="ECO:0000256" key="7">
    <source>
        <dbReference type="ARBA" id="ARBA00023049"/>
    </source>
</evidence>
<keyword evidence="9" id="KW-0732">Signal</keyword>
<dbReference type="GO" id="GO:0046872">
    <property type="term" value="F:metal ion binding"/>
    <property type="evidence" value="ECO:0007669"/>
    <property type="project" value="UniProtKB-KW"/>
</dbReference>
<dbReference type="InterPro" id="IPR011765">
    <property type="entry name" value="Pept_M16_N"/>
</dbReference>
<name>A0A2W4Z1P4_9SPHN</name>
<dbReference type="GO" id="GO:0006508">
    <property type="term" value="P:proteolysis"/>
    <property type="evidence" value="ECO:0007669"/>
    <property type="project" value="UniProtKB-KW"/>
</dbReference>
<evidence type="ECO:0000256" key="6">
    <source>
        <dbReference type="ARBA" id="ARBA00022833"/>
    </source>
</evidence>
<dbReference type="InterPro" id="IPR011249">
    <property type="entry name" value="Metalloenz_LuxS/M16"/>
</dbReference>
<evidence type="ECO:0000256" key="2">
    <source>
        <dbReference type="ARBA" id="ARBA00007261"/>
    </source>
</evidence>
<dbReference type="Pfam" id="PF00675">
    <property type="entry name" value="Peptidase_M16"/>
    <property type="match status" value="1"/>
</dbReference>
<evidence type="ECO:0000313" key="12">
    <source>
        <dbReference type="EMBL" id="PZO75606.1"/>
    </source>
</evidence>
<evidence type="ECO:0000256" key="4">
    <source>
        <dbReference type="ARBA" id="ARBA00022723"/>
    </source>
</evidence>
<keyword evidence="3" id="KW-0645">Protease</keyword>
<keyword evidence="7" id="KW-0482">Metalloprotease</keyword>
<dbReference type="PROSITE" id="PS00143">
    <property type="entry name" value="INSULINASE"/>
    <property type="match status" value="1"/>
</dbReference>
<feature type="signal peptide" evidence="9">
    <location>
        <begin position="1"/>
        <end position="19"/>
    </location>
</feature>
<evidence type="ECO:0000259" key="10">
    <source>
        <dbReference type="Pfam" id="PF00675"/>
    </source>
</evidence>
<dbReference type="InterPro" id="IPR050626">
    <property type="entry name" value="Peptidase_M16"/>
</dbReference>
<evidence type="ECO:0000256" key="5">
    <source>
        <dbReference type="ARBA" id="ARBA00022801"/>
    </source>
</evidence>
<dbReference type="PANTHER" id="PTHR43690:SF17">
    <property type="entry name" value="PROTEIN YHJJ"/>
    <property type="match status" value="1"/>
</dbReference>
<dbReference type="EMBL" id="QFNF01000032">
    <property type="protein sequence ID" value="PZO75606.1"/>
    <property type="molecule type" value="Genomic_DNA"/>
</dbReference>
<evidence type="ECO:0000256" key="3">
    <source>
        <dbReference type="ARBA" id="ARBA00022670"/>
    </source>
</evidence>
<dbReference type="PANTHER" id="PTHR43690">
    <property type="entry name" value="NARDILYSIN"/>
    <property type="match status" value="1"/>
</dbReference>
<dbReference type="Proteomes" id="UP000248614">
    <property type="component" value="Unassembled WGS sequence"/>
</dbReference>
<sequence>MASLYRLATGGFTTLALIAAPLAAQTPPASPAPASPVPARQLPPLEPVAQGPDTPWLFRGSDIPPDRTWTYGVLPNGLKYAVRRNGVPPGQIAIRVAIGTGSLMETDGERGFAHLIEHLTFRGSVHVPDGESKRVWQRLGVTFGSDSNASTSFTQTVYKLDLPSATPAGLDESMKILSGMMAEPTLSQAALDAERPVVLSEQREQPGPQVRFGDAVRALFFAGQPLSDRSPIGNVDTLQAATAASVKAFHDRWYRPDRAIIVIAGDAEPAILEAMVKKHFSAWTGAGPSPADPKFGSPRADEPVAAVVSEPTMPTLVQMAVLRPWTVGDDTILFNQERMIDQIALRILNRRLESRARAGGSFISAGANLDDVSRSANITQLSILPLGDDWPAALRDVRQAIADAMRTPPTQAEIDREVAEIRAGMENEVRTAPVTAGALLADNLISATDIRETVAGPETSLRIFEGAVTKKFFTPARVQAATKKVFDGTATRAIVNSRTPDPTAQAKLTAALSERIAGTATRRSGQAAIGFDRLAPLGKPGTIVTRSMALADPPVERVDFANGSSLLLFPNESETGKVYVRVRFGRGLNALPTDRRTPAFAADLALVASGIRTPKGVLGQEELDRLTGGRQIGLSFAMEDDAFSLSGITTAADLADQLKLIAAKLQSPAWDPAPVARARAVMLASYDALGASPDGVMARDLDGLLHAGDPRWGAPDRKEIEALTPAAFKALWAPLLASGPVEVQVFGDVRQQPAIDAVAATIGAMTPRLPATTPLPPVRFPAHVATPVTRTHGGQPNQAAAAIAWPTGAGSAGLTESRKLEVLAAVFRDRLLDRLRSQAGVSYSPNVDNGWPVGLPGGGRIMAIGMVPPDKTGFFFELARELAADLVRTPVPDDELERAKLPVIQMVARMSSGNMFWMNQTAGGTRDPARLAAIPGIINDIRGTTPAELQALAARYLVPSRDWSMQVLPEKK</sequence>
<evidence type="ECO:0000256" key="9">
    <source>
        <dbReference type="SAM" id="SignalP"/>
    </source>
</evidence>
<keyword evidence="5" id="KW-0378">Hydrolase</keyword>
<keyword evidence="6" id="KW-0862">Zinc</keyword>
<evidence type="ECO:0000313" key="13">
    <source>
        <dbReference type="Proteomes" id="UP000248614"/>
    </source>
</evidence>
<dbReference type="SUPFAM" id="SSF63411">
    <property type="entry name" value="LuxS/MPP-like metallohydrolase"/>
    <property type="match status" value="3"/>
</dbReference>
<proteinExistence type="inferred from homology"/>
<keyword evidence="4" id="KW-0479">Metal-binding</keyword>
<dbReference type="Pfam" id="PF05193">
    <property type="entry name" value="Peptidase_M16_C"/>
    <property type="match status" value="2"/>
</dbReference>
<accession>A0A2W4Z1P4</accession>
<feature type="domain" description="Peptidase M16 C-terminal" evidence="11">
    <location>
        <begin position="241"/>
        <end position="419"/>
    </location>
</feature>
<evidence type="ECO:0000256" key="1">
    <source>
        <dbReference type="ARBA" id="ARBA00001947"/>
    </source>
</evidence>
<dbReference type="InterPro" id="IPR007863">
    <property type="entry name" value="Peptidase_M16_C"/>
</dbReference>
<feature type="chain" id="PRO_5016175214" evidence="9">
    <location>
        <begin position="20"/>
        <end position="972"/>
    </location>
</feature>
<dbReference type="GO" id="GO:0004222">
    <property type="term" value="F:metalloendopeptidase activity"/>
    <property type="evidence" value="ECO:0007669"/>
    <property type="project" value="InterPro"/>
</dbReference>
<feature type="domain" description="Peptidase M16 N-terminal" evidence="10">
    <location>
        <begin position="92"/>
        <end position="204"/>
    </location>
</feature>
<gene>
    <name evidence="12" type="ORF">DI632_11760</name>
</gene>
<protein>
    <submittedName>
        <fullName evidence="12">Peptidase M16</fullName>
    </submittedName>
</protein>
<evidence type="ECO:0000256" key="8">
    <source>
        <dbReference type="RuleBase" id="RU004447"/>
    </source>
</evidence>
<feature type="domain" description="Peptidase M16 C-terminal" evidence="11">
    <location>
        <begin position="742"/>
        <end position="900"/>
    </location>
</feature>
<evidence type="ECO:0000259" key="11">
    <source>
        <dbReference type="Pfam" id="PF05193"/>
    </source>
</evidence>
<reference evidence="12 13" key="1">
    <citation type="submission" date="2017-08" db="EMBL/GenBank/DDBJ databases">
        <title>Infants hospitalized years apart are colonized by the same room-sourced microbial strains.</title>
        <authorList>
            <person name="Brooks B."/>
            <person name="Olm M.R."/>
            <person name="Firek B.A."/>
            <person name="Baker R."/>
            <person name="Thomas B.C."/>
            <person name="Morowitz M.J."/>
            <person name="Banfield J.F."/>
        </authorList>
    </citation>
    <scope>NUCLEOTIDE SEQUENCE [LARGE SCALE GENOMIC DNA]</scope>
    <source>
        <strain evidence="12">S2_018_000_R3_110</strain>
    </source>
</reference>
<dbReference type="Gene3D" id="3.30.830.10">
    <property type="entry name" value="Metalloenzyme, LuxS/M16 peptidase-like"/>
    <property type="match status" value="4"/>
</dbReference>
<dbReference type="AlphaFoldDB" id="A0A2W4Z1P4"/>
<organism evidence="12 13">
    <name type="scientific">Sphingomonas hengshuiensis</name>
    <dbReference type="NCBI Taxonomy" id="1609977"/>
    <lineage>
        <taxon>Bacteria</taxon>
        <taxon>Pseudomonadati</taxon>
        <taxon>Pseudomonadota</taxon>
        <taxon>Alphaproteobacteria</taxon>
        <taxon>Sphingomonadales</taxon>
        <taxon>Sphingomonadaceae</taxon>
        <taxon>Sphingomonas</taxon>
    </lineage>
</organism>
<dbReference type="InterPro" id="IPR001431">
    <property type="entry name" value="Pept_M16_Zn_BS"/>
</dbReference>
<comment type="caution">
    <text evidence="12">The sequence shown here is derived from an EMBL/GenBank/DDBJ whole genome shotgun (WGS) entry which is preliminary data.</text>
</comment>